<gene>
    <name evidence="1" type="ORF">E1898_02900</name>
</gene>
<name>A0A4R5VBV5_9BACT</name>
<protein>
    <submittedName>
        <fullName evidence="1">Uncharacterized protein</fullName>
    </submittedName>
</protein>
<accession>A0A4R5VBV5</accession>
<keyword evidence="2" id="KW-1185">Reference proteome</keyword>
<comment type="caution">
    <text evidence="1">The sequence shown here is derived from an EMBL/GenBank/DDBJ whole genome shotgun (WGS) entry which is preliminary data.</text>
</comment>
<dbReference type="EMBL" id="SMUW01000025">
    <property type="protein sequence ID" value="TDK49534.1"/>
    <property type="molecule type" value="Genomic_DNA"/>
</dbReference>
<dbReference type="Pfam" id="PF15591">
    <property type="entry name" value="Imm31"/>
    <property type="match status" value="1"/>
</dbReference>
<evidence type="ECO:0000313" key="1">
    <source>
        <dbReference type="EMBL" id="TDK49534.1"/>
    </source>
</evidence>
<dbReference type="Proteomes" id="UP000295438">
    <property type="component" value="Unassembled WGS sequence"/>
</dbReference>
<organism evidence="1 2">
    <name type="scientific">Algoriphagus formosus</name>
    <dbReference type="NCBI Taxonomy" id="2007308"/>
    <lineage>
        <taxon>Bacteria</taxon>
        <taxon>Pseudomonadati</taxon>
        <taxon>Bacteroidota</taxon>
        <taxon>Cytophagia</taxon>
        <taxon>Cytophagales</taxon>
        <taxon>Cyclobacteriaceae</taxon>
        <taxon>Algoriphagus</taxon>
    </lineage>
</organism>
<dbReference type="InterPro" id="IPR028200">
    <property type="entry name" value="Imm31"/>
</dbReference>
<sequence length="95" mass="10726">MKSRFNFYEIVKVRETVFTIENGINGLKGAVLGMAEDEDGKWFYAVNIYDKGGGWDLTEECLESTGEFLSREEFYDGSSIHVKVDAKTGEGKIEE</sequence>
<dbReference type="AlphaFoldDB" id="A0A4R5VBV5"/>
<evidence type="ECO:0000313" key="2">
    <source>
        <dbReference type="Proteomes" id="UP000295438"/>
    </source>
</evidence>
<dbReference type="RefSeq" id="WP_133389759.1">
    <property type="nucleotide sequence ID" value="NZ_SMUW01000025.1"/>
</dbReference>
<reference evidence="1 2" key="1">
    <citation type="submission" date="2019-03" db="EMBL/GenBank/DDBJ databases">
        <title>Algoriphagus aquimaris sp. nov., isolated form marine sediment in Pohang, Korea.</title>
        <authorList>
            <person name="Kim J."/>
            <person name="Yoon S.-H."/>
            <person name="Lee S.-S."/>
        </authorList>
    </citation>
    <scope>NUCLEOTIDE SEQUENCE [LARGE SCALE GENOMIC DNA]</scope>
    <source>
        <strain evidence="1 2">F21</strain>
    </source>
</reference>
<proteinExistence type="predicted"/>